<dbReference type="Pfam" id="PF00012">
    <property type="entry name" value="HSP70"/>
    <property type="match status" value="1"/>
</dbReference>
<comment type="caution">
    <text evidence="5">The sequence shown here is derived from an EMBL/GenBank/DDBJ whole genome shotgun (WGS) entry which is preliminary data.</text>
</comment>
<dbReference type="Proteomes" id="UP000823388">
    <property type="component" value="Chromosome 9K"/>
</dbReference>
<evidence type="ECO:0000256" key="1">
    <source>
        <dbReference type="ARBA" id="ARBA00007381"/>
    </source>
</evidence>
<evidence type="ECO:0000256" key="3">
    <source>
        <dbReference type="ARBA" id="ARBA00022840"/>
    </source>
</evidence>
<dbReference type="SUPFAM" id="SSF53067">
    <property type="entry name" value="Actin-like ATPase domain"/>
    <property type="match status" value="1"/>
</dbReference>
<protein>
    <submittedName>
        <fullName evidence="5">Uncharacterized protein</fullName>
    </submittedName>
</protein>
<keyword evidence="2" id="KW-0547">Nucleotide-binding</keyword>
<evidence type="ECO:0000256" key="2">
    <source>
        <dbReference type="ARBA" id="ARBA00022741"/>
    </source>
</evidence>
<dbReference type="EMBL" id="CM029053">
    <property type="protein sequence ID" value="KAG2552919.1"/>
    <property type="molecule type" value="Genomic_DNA"/>
</dbReference>
<sequence>MDIRTNRKAMQKLRNACERAKRMLSSWMQTTIEVDGLHGGIDFSETITRSDFEELNKHLFRKCLKALKKCLRDAK</sequence>
<dbReference type="FunFam" id="3.90.640.10:FF:000010">
    <property type="entry name" value="heat shock 70 kDa protein 14"/>
    <property type="match status" value="1"/>
</dbReference>
<dbReference type="GO" id="GO:0005524">
    <property type="term" value="F:ATP binding"/>
    <property type="evidence" value="ECO:0007669"/>
    <property type="project" value="UniProtKB-KW"/>
</dbReference>
<gene>
    <name evidence="5" type="ORF">PVAP13_9KG490226</name>
</gene>
<evidence type="ECO:0000313" key="5">
    <source>
        <dbReference type="EMBL" id="KAG2552919.1"/>
    </source>
</evidence>
<reference evidence="5" key="1">
    <citation type="submission" date="2020-05" db="EMBL/GenBank/DDBJ databases">
        <title>WGS assembly of Panicum virgatum.</title>
        <authorList>
            <person name="Lovell J.T."/>
            <person name="Jenkins J."/>
            <person name="Shu S."/>
            <person name="Juenger T.E."/>
            <person name="Schmutz J."/>
        </authorList>
    </citation>
    <scope>NUCLEOTIDE SEQUENCE</scope>
    <source>
        <strain evidence="5">AP13</strain>
    </source>
</reference>
<keyword evidence="4" id="KW-0175">Coiled coil</keyword>
<dbReference type="InterPro" id="IPR013126">
    <property type="entry name" value="Hsp_70_fam"/>
</dbReference>
<comment type="similarity">
    <text evidence="1">Belongs to the heat shock protein 70 family.</text>
</comment>
<evidence type="ECO:0000313" key="6">
    <source>
        <dbReference type="Proteomes" id="UP000823388"/>
    </source>
</evidence>
<dbReference type="InterPro" id="IPR043129">
    <property type="entry name" value="ATPase_NBD"/>
</dbReference>
<organism evidence="5 6">
    <name type="scientific">Panicum virgatum</name>
    <name type="common">Blackwell switchgrass</name>
    <dbReference type="NCBI Taxonomy" id="38727"/>
    <lineage>
        <taxon>Eukaryota</taxon>
        <taxon>Viridiplantae</taxon>
        <taxon>Streptophyta</taxon>
        <taxon>Embryophyta</taxon>
        <taxon>Tracheophyta</taxon>
        <taxon>Spermatophyta</taxon>
        <taxon>Magnoliopsida</taxon>
        <taxon>Liliopsida</taxon>
        <taxon>Poales</taxon>
        <taxon>Poaceae</taxon>
        <taxon>PACMAD clade</taxon>
        <taxon>Panicoideae</taxon>
        <taxon>Panicodae</taxon>
        <taxon>Paniceae</taxon>
        <taxon>Panicinae</taxon>
        <taxon>Panicum</taxon>
        <taxon>Panicum sect. Hiantes</taxon>
    </lineage>
</organism>
<keyword evidence="6" id="KW-1185">Reference proteome</keyword>
<evidence type="ECO:0000256" key="4">
    <source>
        <dbReference type="SAM" id="Coils"/>
    </source>
</evidence>
<dbReference type="Gene3D" id="3.90.640.10">
    <property type="entry name" value="Actin, Chain A, domain 4"/>
    <property type="match status" value="1"/>
</dbReference>
<dbReference type="GO" id="GO:0140662">
    <property type="term" value="F:ATP-dependent protein folding chaperone"/>
    <property type="evidence" value="ECO:0007669"/>
    <property type="project" value="InterPro"/>
</dbReference>
<feature type="coiled-coil region" evidence="4">
    <location>
        <begin position="3"/>
        <end position="30"/>
    </location>
</feature>
<dbReference type="PANTHER" id="PTHR19375">
    <property type="entry name" value="HEAT SHOCK PROTEIN 70KDA"/>
    <property type="match status" value="1"/>
</dbReference>
<proteinExistence type="inferred from homology"/>
<dbReference type="Gene3D" id="3.30.420.40">
    <property type="match status" value="1"/>
</dbReference>
<accession>A0A8T0NX27</accession>
<keyword evidence="3" id="KW-0067">ATP-binding</keyword>
<dbReference type="AlphaFoldDB" id="A0A8T0NX27"/>
<name>A0A8T0NX27_PANVG</name>